<gene>
    <name evidence="4" type="ORF">GSTENG00020673001</name>
</gene>
<comment type="similarity">
    <text evidence="1">Belongs to the TPD52 family.</text>
</comment>
<dbReference type="GO" id="GO:0005737">
    <property type="term" value="C:cytoplasm"/>
    <property type="evidence" value="ECO:0007669"/>
    <property type="project" value="TreeGrafter"/>
</dbReference>
<evidence type="ECO:0000313" key="4">
    <source>
        <dbReference type="EMBL" id="CAG01787.1"/>
    </source>
</evidence>
<evidence type="ECO:0000256" key="3">
    <source>
        <dbReference type="SAM" id="MobiDB-lite"/>
    </source>
</evidence>
<dbReference type="PANTHER" id="PTHR19307">
    <property type="entry name" value="TUMOR PROTEIN D52"/>
    <property type="match status" value="1"/>
</dbReference>
<evidence type="ECO:0000256" key="1">
    <source>
        <dbReference type="ARBA" id="ARBA00005702"/>
    </source>
</evidence>
<dbReference type="PANTHER" id="PTHR19307:SF8">
    <property type="entry name" value="TUMOR PROTEIN D53"/>
    <property type="match status" value="1"/>
</dbReference>
<dbReference type="GO" id="GO:2001235">
    <property type="term" value="P:positive regulation of apoptotic signaling pathway"/>
    <property type="evidence" value="ECO:0007669"/>
    <property type="project" value="TreeGrafter"/>
</dbReference>
<protein>
    <submittedName>
        <fullName evidence="4">(spotted green pufferfish) hypothetical protein</fullName>
    </submittedName>
</protein>
<name>Q4SC45_TETNG</name>
<proteinExistence type="inferred from homology"/>
<accession>Q4SC45</accession>
<dbReference type="KEGG" id="tng:GSTEN00020673G001"/>
<dbReference type="InterPro" id="IPR007327">
    <property type="entry name" value="TPD52"/>
</dbReference>
<dbReference type="EMBL" id="CAAE01014660">
    <property type="protein sequence ID" value="CAG01787.1"/>
    <property type="molecule type" value="Genomic_DNA"/>
</dbReference>
<reference evidence="4" key="2">
    <citation type="submission" date="2004-02" db="EMBL/GenBank/DDBJ databases">
        <authorList>
            <consortium name="Genoscope"/>
            <consortium name="Whitehead Institute Centre for Genome Research"/>
        </authorList>
    </citation>
    <scope>NUCLEOTIDE SEQUENCE</scope>
</reference>
<dbReference type="OrthoDB" id="10000687at2759"/>
<dbReference type="Pfam" id="PF04201">
    <property type="entry name" value="TPD52"/>
    <property type="match status" value="2"/>
</dbReference>
<evidence type="ECO:0000256" key="2">
    <source>
        <dbReference type="ARBA" id="ARBA00023054"/>
    </source>
</evidence>
<sequence length="197" mass="22153">METRQPGFLDSEHLKESDEEVNLSSSILTEEEREEILQELGKLEEEIGTLRQVLSSKEKQHADLKQKLGINPLSEFRNNFSRGWRDVQTSVARELSLRPWVCSCVSETDRSNVFVSYKKTSETLSTAGQKTSAAFSTLGSTISRKFEDMRVTLPSEPALTVTSFLATLSGDSYSLKQSVSMPAMRNSPSFRSFEEKV</sequence>
<feature type="non-terminal residue" evidence="4">
    <location>
        <position position="1"/>
    </location>
</feature>
<dbReference type="AlphaFoldDB" id="Q4SC45"/>
<comment type="caution">
    <text evidence="4">The sequence shown here is derived from an EMBL/GenBank/DDBJ whole genome shotgun (WGS) entry which is preliminary data.</text>
</comment>
<organism evidence="4">
    <name type="scientific">Tetraodon nigroviridis</name>
    <name type="common">Spotted green pufferfish</name>
    <name type="synonym">Chelonodon nigroviridis</name>
    <dbReference type="NCBI Taxonomy" id="99883"/>
    <lineage>
        <taxon>Eukaryota</taxon>
        <taxon>Metazoa</taxon>
        <taxon>Chordata</taxon>
        <taxon>Craniata</taxon>
        <taxon>Vertebrata</taxon>
        <taxon>Euteleostomi</taxon>
        <taxon>Actinopterygii</taxon>
        <taxon>Neopterygii</taxon>
        <taxon>Teleostei</taxon>
        <taxon>Neoteleostei</taxon>
        <taxon>Acanthomorphata</taxon>
        <taxon>Eupercaria</taxon>
        <taxon>Tetraodontiformes</taxon>
        <taxon>Tetradontoidea</taxon>
        <taxon>Tetraodontidae</taxon>
        <taxon>Tetraodon</taxon>
    </lineage>
</organism>
<keyword evidence="2" id="KW-0175">Coiled coil</keyword>
<feature type="region of interest" description="Disordered" evidence="3">
    <location>
        <begin position="1"/>
        <end position="27"/>
    </location>
</feature>
<reference evidence="4" key="1">
    <citation type="journal article" date="2004" name="Nature">
        <title>Genome duplication in the teleost fish Tetraodon nigroviridis reveals the early vertebrate proto-karyotype.</title>
        <authorList>
            <person name="Jaillon O."/>
            <person name="Aury J.-M."/>
            <person name="Brunet F."/>
            <person name="Petit J.-L."/>
            <person name="Stange-Thomann N."/>
            <person name="Mauceli E."/>
            <person name="Bouneau L."/>
            <person name="Fischer C."/>
            <person name="Ozouf-Costaz C."/>
            <person name="Bernot A."/>
            <person name="Nicaud S."/>
            <person name="Jaffe D."/>
            <person name="Fisher S."/>
            <person name="Lutfalla G."/>
            <person name="Dossat C."/>
            <person name="Segurens B."/>
            <person name="Dasilva C."/>
            <person name="Salanoubat M."/>
            <person name="Levy M."/>
            <person name="Boudet N."/>
            <person name="Castellano S."/>
            <person name="Anthouard V."/>
            <person name="Jubin C."/>
            <person name="Castelli V."/>
            <person name="Katinka M."/>
            <person name="Vacherie B."/>
            <person name="Biemont C."/>
            <person name="Skalli Z."/>
            <person name="Cattolico L."/>
            <person name="Poulain J."/>
            <person name="De Berardinis V."/>
            <person name="Cruaud C."/>
            <person name="Duprat S."/>
            <person name="Brottier P."/>
            <person name="Coutanceau J.-P."/>
            <person name="Gouzy J."/>
            <person name="Parra G."/>
            <person name="Lardier G."/>
            <person name="Chapple C."/>
            <person name="McKernan K.J."/>
            <person name="McEwan P."/>
            <person name="Bosak S."/>
            <person name="Kellis M."/>
            <person name="Volff J.-N."/>
            <person name="Guigo R."/>
            <person name="Zody M.C."/>
            <person name="Mesirov J."/>
            <person name="Lindblad-Toh K."/>
            <person name="Birren B."/>
            <person name="Nusbaum C."/>
            <person name="Kahn D."/>
            <person name="Robinson-Rechavi M."/>
            <person name="Laudet V."/>
            <person name="Schachter V."/>
            <person name="Quetier F."/>
            <person name="Saurin W."/>
            <person name="Scarpelli C."/>
            <person name="Wincker P."/>
            <person name="Lander E.S."/>
            <person name="Weissenbach J."/>
            <person name="Roest Crollius H."/>
        </authorList>
    </citation>
    <scope>NUCLEOTIDE SEQUENCE [LARGE SCALE GENOMIC DNA]</scope>
</reference>